<dbReference type="GO" id="GO:0000428">
    <property type="term" value="C:DNA-directed RNA polymerase complex"/>
    <property type="evidence" value="ECO:0007669"/>
    <property type="project" value="UniProtKB-KW"/>
</dbReference>
<proteinExistence type="inferred from homology"/>
<keyword evidence="4" id="KW-0804">Transcription</keyword>
<comment type="similarity">
    <text evidence="1">Belongs to the sigma-70 factor family. ECF subfamily.</text>
</comment>
<feature type="domain" description="RNA polymerase sigma-70 region 2" evidence="5">
    <location>
        <begin position="27"/>
        <end position="93"/>
    </location>
</feature>
<dbReference type="SUPFAM" id="SSF88946">
    <property type="entry name" value="Sigma2 domain of RNA polymerase sigma factors"/>
    <property type="match status" value="1"/>
</dbReference>
<sequence>MKTSSKSIGYWESEFRKGNPAAFRHVFDLHYRPLCYYAGTILDDLGEVEDAVSEVFVKLWRRAADFDNLSSIKGFLYISTKNLCLDRLKQYKRREASLGDYRHTLETLVDGEDYSLLETEVLQLVYEEIERLPTKARAIFKLIFFDGKKTDEVAAQLGVSVKTVRNQKARAIQLLQTALLKKGLPAFIWIFCCVLPK</sequence>
<dbReference type="Pfam" id="PF08281">
    <property type="entry name" value="Sigma70_r4_2"/>
    <property type="match status" value="1"/>
</dbReference>
<evidence type="ECO:0000259" key="5">
    <source>
        <dbReference type="Pfam" id="PF04542"/>
    </source>
</evidence>
<keyword evidence="3" id="KW-0731">Sigma factor</keyword>
<dbReference type="GO" id="GO:0003677">
    <property type="term" value="F:DNA binding"/>
    <property type="evidence" value="ECO:0007669"/>
    <property type="project" value="InterPro"/>
</dbReference>
<evidence type="ECO:0000256" key="1">
    <source>
        <dbReference type="ARBA" id="ARBA00010641"/>
    </source>
</evidence>
<dbReference type="Gene3D" id="1.10.10.10">
    <property type="entry name" value="Winged helix-like DNA-binding domain superfamily/Winged helix DNA-binding domain"/>
    <property type="match status" value="1"/>
</dbReference>
<dbReference type="InterPro" id="IPR014284">
    <property type="entry name" value="RNA_pol_sigma-70_dom"/>
</dbReference>
<protein>
    <submittedName>
        <fullName evidence="7">DNA-directed RNA polymerase sigma-70 factor</fullName>
    </submittedName>
</protein>
<reference evidence="7" key="2">
    <citation type="submission" date="2020-09" db="EMBL/GenBank/DDBJ databases">
        <authorList>
            <person name="Sun Q."/>
            <person name="Zhou Y."/>
        </authorList>
    </citation>
    <scope>NUCLEOTIDE SEQUENCE</scope>
    <source>
        <strain evidence="7">CGMCC 1.12195</strain>
    </source>
</reference>
<dbReference type="EMBL" id="BMER01000001">
    <property type="protein sequence ID" value="GGG88119.1"/>
    <property type="molecule type" value="Genomic_DNA"/>
</dbReference>
<name>A0A917HST5_9SPHI</name>
<dbReference type="NCBIfam" id="TIGR02937">
    <property type="entry name" value="sigma70-ECF"/>
    <property type="match status" value="1"/>
</dbReference>
<dbReference type="InterPro" id="IPR013324">
    <property type="entry name" value="RNA_pol_sigma_r3/r4-like"/>
</dbReference>
<dbReference type="GO" id="GO:0016987">
    <property type="term" value="F:sigma factor activity"/>
    <property type="evidence" value="ECO:0007669"/>
    <property type="project" value="UniProtKB-KW"/>
</dbReference>
<evidence type="ECO:0000256" key="2">
    <source>
        <dbReference type="ARBA" id="ARBA00023015"/>
    </source>
</evidence>
<dbReference type="Gene3D" id="1.10.1740.10">
    <property type="match status" value="1"/>
</dbReference>
<dbReference type="InterPro" id="IPR013325">
    <property type="entry name" value="RNA_pol_sigma_r2"/>
</dbReference>
<dbReference type="InterPro" id="IPR039425">
    <property type="entry name" value="RNA_pol_sigma-70-like"/>
</dbReference>
<evidence type="ECO:0000313" key="7">
    <source>
        <dbReference type="EMBL" id="GGG88119.1"/>
    </source>
</evidence>
<dbReference type="AlphaFoldDB" id="A0A917HST5"/>
<keyword evidence="7" id="KW-0240">DNA-directed RNA polymerase</keyword>
<dbReference type="InterPro" id="IPR013249">
    <property type="entry name" value="RNA_pol_sigma70_r4_t2"/>
</dbReference>
<evidence type="ECO:0000256" key="3">
    <source>
        <dbReference type="ARBA" id="ARBA00023082"/>
    </source>
</evidence>
<evidence type="ECO:0000259" key="6">
    <source>
        <dbReference type="Pfam" id="PF08281"/>
    </source>
</evidence>
<dbReference type="GO" id="GO:0006352">
    <property type="term" value="P:DNA-templated transcription initiation"/>
    <property type="evidence" value="ECO:0007669"/>
    <property type="project" value="InterPro"/>
</dbReference>
<dbReference type="Proteomes" id="UP000660862">
    <property type="component" value="Unassembled WGS sequence"/>
</dbReference>
<comment type="caution">
    <text evidence="7">The sequence shown here is derived from an EMBL/GenBank/DDBJ whole genome shotgun (WGS) entry which is preliminary data.</text>
</comment>
<feature type="domain" description="RNA polymerase sigma factor 70 region 4 type 2" evidence="6">
    <location>
        <begin position="123"/>
        <end position="174"/>
    </location>
</feature>
<gene>
    <name evidence="7" type="ORF">GCM10007415_22590</name>
</gene>
<dbReference type="RefSeq" id="WP_188505964.1">
    <property type="nucleotide sequence ID" value="NZ_BMER01000001.1"/>
</dbReference>
<evidence type="ECO:0000313" key="8">
    <source>
        <dbReference type="Proteomes" id="UP000660862"/>
    </source>
</evidence>
<dbReference type="PANTHER" id="PTHR43133">
    <property type="entry name" value="RNA POLYMERASE ECF-TYPE SIGMA FACTO"/>
    <property type="match status" value="1"/>
</dbReference>
<dbReference type="Pfam" id="PF04542">
    <property type="entry name" value="Sigma70_r2"/>
    <property type="match status" value="1"/>
</dbReference>
<keyword evidence="8" id="KW-1185">Reference proteome</keyword>
<dbReference type="PANTHER" id="PTHR43133:SF46">
    <property type="entry name" value="RNA POLYMERASE SIGMA-70 FACTOR ECF SUBFAMILY"/>
    <property type="match status" value="1"/>
</dbReference>
<keyword evidence="2" id="KW-0805">Transcription regulation</keyword>
<dbReference type="CDD" id="cd06171">
    <property type="entry name" value="Sigma70_r4"/>
    <property type="match status" value="1"/>
</dbReference>
<dbReference type="SUPFAM" id="SSF88659">
    <property type="entry name" value="Sigma3 and sigma4 domains of RNA polymerase sigma factors"/>
    <property type="match status" value="1"/>
</dbReference>
<dbReference type="InterPro" id="IPR036388">
    <property type="entry name" value="WH-like_DNA-bd_sf"/>
</dbReference>
<reference evidence="7" key="1">
    <citation type="journal article" date="2014" name="Int. J. Syst. Evol. Microbiol.">
        <title>Complete genome sequence of Corynebacterium casei LMG S-19264T (=DSM 44701T), isolated from a smear-ripened cheese.</title>
        <authorList>
            <consortium name="US DOE Joint Genome Institute (JGI-PGF)"/>
            <person name="Walter F."/>
            <person name="Albersmeier A."/>
            <person name="Kalinowski J."/>
            <person name="Ruckert C."/>
        </authorList>
    </citation>
    <scope>NUCLEOTIDE SEQUENCE</scope>
    <source>
        <strain evidence="7">CGMCC 1.12195</strain>
    </source>
</reference>
<dbReference type="InterPro" id="IPR007627">
    <property type="entry name" value="RNA_pol_sigma70_r2"/>
</dbReference>
<organism evidence="7 8">
    <name type="scientific">Parapedobacter pyrenivorans</name>
    <dbReference type="NCBI Taxonomy" id="1305674"/>
    <lineage>
        <taxon>Bacteria</taxon>
        <taxon>Pseudomonadati</taxon>
        <taxon>Bacteroidota</taxon>
        <taxon>Sphingobacteriia</taxon>
        <taxon>Sphingobacteriales</taxon>
        <taxon>Sphingobacteriaceae</taxon>
        <taxon>Parapedobacter</taxon>
    </lineage>
</organism>
<accession>A0A917HST5</accession>
<evidence type="ECO:0000256" key="4">
    <source>
        <dbReference type="ARBA" id="ARBA00023163"/>
    </source>
</evidence>